<keyword evidence="5 15" id="KW-0378">Hydrolase</keyword>
<dbReference type="Gene3D" id="1.10.10.160">
    <property type="match status" value="1"/>
</dbReference>
<evidence type="ECO:0000256" key="9">
    <source>
        <dbReference type="ARBA" id="ARBA00023125"/>
    </source>
</evidence>
<dbReference type="InterPro" id="IPR014016">
    <property type="entry name" value="UvrD-like_ATP-bd"/>
</dbReference>
<feature type="binding site" evidence="15">
    <location>
        <begin position="42"/>
        <end position="49"/>
    </location>
    <ligand>
        <name>ATP</name>
        <dbReference type="ChEBI" id="CHEBI:30616"/>
    </ligand>
</feature>
<dbReference type="GO" id="GO:0043138">
    <property type="term" value="F:3'-5' DNA helicase activity"/>
    <property type="evidence" value="ECO:0007669"/>
    <property type="project" value="UniProtKB-EC"/>
</dbReference>
<dbReference type="Pfam" id="PF00580">
    <property type="entry name" value="UvrD-helicase"/>
    <property type="match status" value="1"/>
</dbReference>
<organism evidence="18 19">
    <name type="scientific">Corynebacterium amycolatum</name>
    <dbReference type="NCBI Taxonomy" id="43765"/>
    <lineage>
        <taxon>Bacteria</taxon>
        <taxon>Bacillati</taxon>
        <taxon>Actinomycetota</taxon>
        <taxon>Actinomycetes</taxon>
        <taxon>Mycobacteriales</taxon>
        <taxon>Corynebacteriaceae</taxon>
        <taxon>Corynebacterium</taxon>
    </lineage>
</organism>
<dbReference type="Gene3D" id="3.40.50.300">
    <property type="entry name" value="P-loop containing nucleotide triphosphate hydrolases"/>
    <property type="match status" value="3"/>
</dbReference>
<dbReference type="EMBL" id="JASOOY020000020">
    <property type="protein sequence ID" value="MEO3717066.1"/>
    <property type="molecule type" value="Genomic_DNA"/>
</dbReference>
<proteinExistence type="inferred from homology"/>
<reference evidence="18" key="1">
    <citation type="submission" date="2023-05" db="EMBL/GenBank/DDBJ databases">
        <authorList>
            <person name="Du J."/>
        </authorList>
    </citation>
    <scope>NUCLEOTIDE SEQUENCE</scope>
    <source>
        <strain evidence="18">UMB1064</strain>
    </source>
</reference>
<protein>
    <recommendedName>
        <fullName evidence="13">DNA 3'-5' helicase</fullName>
        <ecNumber evidence="13">5.6.2.4</ecNumber>
    </recommendedName>
</protein>
<evidence type="ECO:0000256" key="4">
    <source>
        <dbReference type="ARBA" id="ARBA00022763"/>
    </source>
</evidence>
<evidence type="ECO:0000256" key="11">
    <source>
        <dbReference type="ARBA" id="ARBA00023235"/>
    </source>
</evidence>
<dbReference type="GO" id="GO:0003677">
    <property type="term" value="F:DNA binding"/>
    <property type="evidence" value="ECO:0007669"/>
    <property type="project" value="UniProtKB-KW"/>
</dbReference>
<dbReference type="InterPro" id="IPR027417">
    <property type="entry name" value="P-loop_NTPase"/>
</dbReference>
<feature type="domain" description="UvrD-like helicase C-terminal" evidence="17">
    <location>
        <begin position="356"/>
        <end position="712"/>
    </location>
</feature>
<dbReference type="SUPFAM" id="SSF52540">
    <property type="entry name" value="P-loop containing nucleoside triphosphate hydrolases"/>
    <property type="match status" value="1"/>
</dbReference>
<keyword evidence="8 15" id="KW-0067">ATP-binding</keyword>
<dbReference type="PANTHER" id="PTHR11070:SF55">
    <property type="entry name" value="DNA 3'-5' HELICASE"/>
    <property type="match status" value="1"/>
</dbReference>
<dbReference type="PANTHER" id="PTHR11070">
    <property type="entry name" value="UVRD / RECB / PCRA DNA HELICASE FAMILY MEMBER"/>
    <property type="match status" value="1"/>
</dbReference>
<gene>
    <name evidence="18" type="ORF">QP460_005620</name>
</gene>
<dbReference type="GO" id="GO:0004527">
    <property type="term" value="F:exonuclease activity"/>
    <property type="evidence" value="ECO:0007669"/>
    <property type="project" value="UniProtKB-KW"/>
</dbReference>
<dbReference type="Gene3D" id="3.90.320.10">
    <property type="match status" value="1"/>
</dbReference>
<keyword evidence="11" id="KW-0413">Isomerase</keyword>
<evidence type="ECO:0000256" key="13">
    <source>
        <dbReference type="ARBA" id="ARBA00034808"/>
    </source>
</evidence>
<evidence type="ECO:0000313" key="18">
    <source>
        <dbReference type="EMBL" id="MEO3717066.1"/>
    </source>
</evidence>
<dbReference type="EC" id="5.6.2.4" evidence="13"/>
<evidence type="ECO:0000256" key="14">
    <source>
        <dbReference type="ARBA" id="ARBA00048988"/>
    </source>
</evidence>
<evidence type="ECO:0000256" key="12">
    <source>
        <dbReference type="ARBA" id="ARBA00034617"/>
    </source>
</evidence>
<dbReference type="InterPro" id="IPR013986">
    <property type="entry name" value="DExx_box_DNA_helicase_dom_sf"/>
</dbReference>
<name>A0AAW9STM6_CORAY</name>
<dbReference type="Pfam" id="PF12705">
    <property type="entry name" value="PDDEXK_1"/>
    <property type="match status" value="1"/>
</dbReference>
<dbReference type="PROSITE" id="PS51198">
    <property type="entry name" value="UVRD_HELICASE_ATP_BIND"/>
    <property type="match status" value="1"/>
</dbReference>
<dbReference type="InterPro" id="IPR000212">
    <property type="entry name" value="DNA_helicase_UvrD/REP"/>
</dbReference>
<dbReference type="CDD" id="cd17932">
    <property type="entry name" value="DEXQc_UvrD"/>
    <property type="match status" value="1"/>
</dbReference>
<accession>A0AAW9STM6</accession>
<evidence type="ECO:0000256" key="6">
    <source>
        <dbReference type="ARBA" id="ARBA00022806"/>
    </source>
</evidence>
<evidence type="ECO:0000256" key="10">
    <source>
        <dbReference type="ARBA" id="ARBA00023204"/>
    </source>
</evidence>
<keyword evidence="2" id="KW-0540">Nuclease</keyword>
<comment type="catalytic activity">
    <reaction evidence="12">
        <text>Couples ATP hydrolysis with the unwinding of duplex DNA by translocating in the 3'-5' direction.</text>
        <dbReference type="EC" id="5.6.2.4"/>
    </reaction>
</comment>
<dbReference type="InterPro" id="IPR011604">
    <property type="entry name" value="PDDEXK-like_dom_sf"/>
</dbReference>
<dbReference type="GO" id="GO:0005829">
    <property type="term" value="C:cytosol"/>
    <property type="evidence" value="ECO:0007669"/>
    <property type="project" value="TreeGrafter"/>
</dbReference>
<sequence length="1164" mass="127805">MSEERTIIDPVTLSEMMGQDFPPTPQQAAVIGAPMEPMLVVAGAGAGKTATMASRVVWLVANGFIRPEEVLGLTFTRKAARELGVRIRQQLNALASSAAFGAQASPEVLASLEVIAPTTLTYDAYASEVVSNYGLLLPTEPGVTIMDGATQWQLAWETARNVKEIDVDIAPSTLASRIIELGANIDSNLSSPQAIREETEAFISNIEQTPQKGKREGLIGDLQGIVDKQRERLEILPLVEQVRARCNEENVATFGMQMARAARLATDFAEVGEEERRRFKIIMLDEYQDTSHTQRLFLRALFSGGCVTAVGDPMQAIYGWRGATAENLVQFVNDFPRSDGQPAEKKQLTISWRNPQSVLQLANAVSDRAFAGQARTVEALDAGPKAGQGEVQLAFTATGEEEVAYIADCMEAQLRECEAAGNKLDAAILVRTNAESAVYLDALSERGVPAIIVGLAGLLHLPEVMDITSVMKILVDPSSDQDALRLLLSPQFNLGAADVEALRTRVDQLAMAGKDELARKKGNVEETSDSSPLSQLARQYDKLVEDAEAASSAVGLGHAIADPDIRFYDGTPLARGSVEKNGRLVCSESLNYTDEAMARIAQLGASLRKLRRFSLNKPLPELVEDIATEFGIRVEAAAGQYGSATAITRPTTAHLDRFVDIAATYSQNISDDVTGFLNYLEFAVEHDDGLERAPMNMPENCVQIMTMHKSKGLEWETVAVPGITTSKFDKVDLSSWLTNSVQLPPGAITQVDPLTASAETTEDATQLAANDWAPVADSVDSNAPELDISGADNQTDLNKVIKAYKEELREVEREEKQRLFYVAMTRSAKKLIVTASRRPNPSLKNPTDVSADFGAIATQFSDYVVSWTDEEDPEVEDTEVDLDCDTAVDGVVWPVDTLGDRRDSVQRAAESVMRYMGENQDERPIAGDLSEVWEMETTILVDEILRAKAAEIHLPMPTSMSTSEYQAMIADPVAFARRKARPVPFKPNRFARRGTAFHAWLENRFGAHSLLDDEDLFGDQLDDFLGTEQVASERELEKLKANFEASEWADRTPVHVEVPFEIAIGQRRVVGRIDAVFKDNGKWSVIDWKTGQMPRGKEREVAALQLAIYRLAWSDRLREMGVETAPEDIEAGFFYVSAGRTLIPDEALLPSRIELDRKMRELIG</sequence>
<keyword evidence="6 15" id="KW-0347">Helicase</keyword>
<dbReference type="RefSeq" id="WP_284825909.1">
    <property type="nucleotide sequence ID" value="NZ_JASOOY020000020.1"/>
</dbReference>
<dbReference type="AlphaFoldDB" id="A0AAW9STM6"/>
<evidence type="ECO:0000259" key="16">
    <source>
        <dbReference type="PROSITE" id="PS51198"/>
    </source>
</evidence>
<evidence type="ECO:0000256" key="3">
    <source>
        <dbReference type="ARBA" id="ARBA00022741"/>
    </source>
</evidence>
<keyword evidence="10" id="KW-0234">DNA repair</keyword>
<comment type="similarity">
    <text evidence="1">Belongs to the helicase family. UvrD subfamily.</text>
</comment>
<comment type="caution">
    <text evidence="18">The sequence shown here is derived from an EMBL/GenBank/DDBJ whole genome shotgun (WGS) entry which is preliminary data.</text>
</comment>
<evidence type="ECO:0000259" key="17">
    <source>
        <dbReference type="PROSITE" id="PS51217"/>
    </source>
</evidence>
<keyword evidence="4" id="KW-0227">DNA damage</keyword>
<evidence type="ECO:0000256" key="5">
    <source>
        <dbReference type="ARBA" id="ARBA00022801"/>
    </source>
</evidence>
<evidence type="ECO:0000256" key="7">
    <source>
        <dbReference type="ARBA" id="ARBA00022839"/>
    </source>
</evidence>
<feature type="domain" description="UvrD-like helicase ATP-binding" evidence="16">
    <location>
        <begin position="21"/>
        <end position="355"/>
    </location>
</feature>
<evidence type="ECO:0000256" key="2">
    <source>
        <dbReference type="ARBA" id="ARBA00022722"/>
    </source>
</evidence>
<evidence type="ECO:0000256" key="1">
    <source>
        <dbReference type="ARBA" id="ARBA00009922"/>
    </source>
</evidence>
<evidence type="ECO:0000313" key="19">
    <source>
        <dbReference type="Proteomes" id="UP001223646"/>
    </source>
</evidence>
<dbReference type="PROSITE" id="PS51217">
    <property type="entry name" value="UVRD_HELICASE_CTER"/>
    <property type="match status" value="1"/>
</dbReference>
<evidence type="ECO:0000256" key="15">
    <source>
        <dbReference type="PROSITE-ProRule" id="PRU00560"/>
    </source>
</evidence>
<dbReference type="InterPro" id="IPR038726">
    <property type="entry name" value="PDDEXK_AddAB-type"/>
</dbReference>
<comment type="catalytic activity">
    <reaction evidence="14">
        <text>ATP + H2O = ADP + phosphate + H(+)</text>
        <dbReference type="Rhea" id="RHEA:13065"/>
        <dbReference type="ChEBI" id="CHEBI:15377"/>
        <dbReference type="ChEBI" id="CHEBI:15378"/>
        <dbReference type="ChEBI" id="CHEBI:30616"/>
        <dbReference type="ChEBI" id="CHEBI:43474"/>
        <dbReference type="ChEBI" id="CHEBI:456216"/>
        <dbReference type="EC" id="5.6.2.4"/>
    </reaction>
</comment>
<dbReference type="GO" id="GO:0005524">
    <property type="term" value="F:ATP binding"/>
    <property type="evidence" value="ECO:0007669"/>
    <property type="project" value="UniProtKB-UniRule"/>
</dbReference>
<dbReference type="Pfam" id="PF13361">
    <property type="entry name" value="UvrD_C"/>
    <property type="match status" value="1"/>
</dbReference>
<dbReference type="GO" id="GO:0000725">
    <property type="term" value="P:recombinational repair"/>
    <property type="evidence" value="ECO:0007669"/>
    <property type="project" value="TreeGrafter"/>
</dbReference>
<evidence type="ECO:0000256" key="8">
    <source>
        <dbReference type="ARBA" id="ARBA00022840"/>
    </source>
</evidence>
<dbReference type="Gene3D" id="1.10.486.10">
    <property type="entry name" value="PCRA, domain 4"/>
    <property type="match status" value="1"/>
</dbReference>
<keyword evidence="3 15" id="KW-0547">Nucleotide-binding</keyword>
<dbReference type="SUPFAM" id="SSF52980">
    <property type="entry name" value="Restriction endonuclease-like"/>
    <property type="match status" value="1"/>
</dbReference>
<dbReference type="InterPro" id="IPR011335">
    <property type="entry name" value="Restrct_endonuc-II-like"/>
</dbReference>
<dbReference type="InterPro" id="IPR014017">
    <property type="entry name" value="DNA_helicase_UvrD-like_C"/>
</dbReference>
<reference evidence="18" key="2">
    <citation type="submission" date="2024-05" db="EMBL/GenBank/DDBJ databases">
        <authorList>
            <person name="Wolfe A."/>
        </authorList>
    </citation>
    <scope>NUCLEOTIDE SEQUENCE</scope>
    <source>
        <strain evidence="18">UMB1064</strain>
    </source>
</reference>
<keyword evidence="9" id="KW-0238">DNA-binding</keyword>
<keyword evidence="7" id="KW-0269">Exonuclease</keyword>
<dbReference type="GO" id="GO:0033202">
    <property type="term" value="C:DNA helicase complex"/>
    <property type="evidence" value="ECO:0007669"/>
    <property type="project" value="TreeGrafter"/>
</dbReference>
<dbReference type="Proteomes" id="UP001223646">
    <property type="component" value="Unassembled WGS sequence"/>
</dbReference>